<dbReference type="Proteomes" id="UP000592180">
    <property type="component" value="Unassembled WGS sequence"/>
</dbReference>
<protein>
    <submittedName>
        <fullName evidence="1">Isopentenyldiphosphate isomerase</fullName>
    </submittedName>
</protein>
<dbReference type="GO" id="GO:0016853">
    <property type="term" value="F:isomerase activity"/>
    <property type="evidence" value="ECO:0007669"/>
    <property type="project" value="UniProtKB-KW"/>
</dbReference>
<reference evidence="1 2" key="1">
    <citation type="submission" date="2020-08" db="EMBL/GenBank/DDBJ databases">
        <title>Functional genomics of gut bacteria from endangered species of beetles.</title>
        <authorList>
            <person name="Carlos-Shanley C."/>
        </authorList>
    </citation>
    <scope>NUCLEOTIDE SEQUENCE [LARGE SCALE GENOMIC DNA]</scope>
    <source>
        <strain evidence="1 2">S00151</strain>
    </source>
</reference>
<dbReference type="EMBL" id="JACHLE010000003">
    <property type="protein sequence ID" value="MBB4807205.1"/>
    <property type="molecule type" value="Genomic_DNA"/>
</dbReference>
<dbReference type="SUPFAM" id="SSF55811">
    <property type="entry name" value="Nudix"/>
    <property type="match status" value="1"/>
</dbReference>
<keyword evidence="2" id="KW-1185">Reference proteome</keyword>
<sequence length="79" mass="9178">MGFQCPLNKIFEFTYRSELGNGLIEHEYDHVFLGRYEGNMLPNPVEVNDSRYWNITEIADALTNTRRCLPVGSGWHSTR</sequence>
<gene>
    <name evidence="1" type="ORF">HNP38_002509</name>
</gene>
<keyword evidence="1" id="KW-0413">Isomerase</keyword>
<evidence type="ECO:0000313" key="2">
    <source>
        <dbReference type="Proteomes" id="UP000592180"/>
    </source>
</evidence>
<organism evidence="1 2">
    <name type="scientific">Chryseobacterium defluvii</name>
    <dbReference type="NCBI Taxonomy" id="160396"/>
    <lineage>
        <taxon>Bacteria</taxon>
        <taxon>Pseudomonadati</taxon>
        <taxon>Bacteroidota</taxon>
        <taxon>Flavobacteriia</taxon>
        <taxon>Flavobacteriales</taxon>
        <taxon>Weeksellaceae</taxon>
        <taxon>Chryseobacterium group</taxon>
        <taxon>Chryseobacterium</taxon>
    </lineage>
</organism>
<comment type="caution">
    <text evidence="1">The sequence shown here is derived from an EMBL/GenBank/DDBJ whole genome shotgun (WGS) entry which is preliminary data.</text>
</comment>
<accession>A0A840KF58</accession>
<dbReference type="InterPro" id="IPR015797">
    <property type="entry name" value="NUDIX_hydrolase-like_dom_sf"/>
</dbReference>
<name>A0A840KF58_9FLAO</name>
<dbReference type="Gene3D" id="3.90.79.10">
    <property type="entry name" value="Nucleoside Triphosphate Pyrophosphohydrolase"/>
    <property type="match status" value="1"/>
</dbReference>
<evidence type="ECO:0000313" key="1">
    <source>
        <dbReference type="EMBL" id="MBB4807205.1"/>
    </source>
</evidence>
<dbReference type="AlphaFoldDB" id="A0A840KF58"/>
<proteinExistence type="predicted"/>